<dbReference type="InterPro" id="IPR000157">
    <property type="entry name" value="TIR_dom"/>
</dbReference>
<evidence type="ECO:0000313" key="3">
    <source>
        <dbReference type="EMBL" id="KCW59429.1"/>
    </source>
</evidence>
<dbReference type="GO" id="GO:0005634">
    <property type="term" value="C:nucleus"/>
    <property type="evidence" value="ECO:0000318"/>
    <property type="project" value="GO_Central"/>
</dbReference>
<protein>
    <recommendedName>
        <fullName evidence="2">TIR domain-containing protein</fullName>
    </recommendedName>
</protein>
<proteinExistence type="predicted"/>
<dbReference type="SUPFAM" id="SSF52200">
    <property type="entry name" value="Toll/Interleukin receptor TIR domain"/>
    <property type="match status" value="1"/>
</dbReference>
<dbReference type="AlphaFoldDB" id="A0A059B0B5"/>
<dbReference type="PROSITE" id="PS50104">
    <property type="entry name" value="TIR"/>
    <property type="match status" value="1"/>
</dbReference>
<gene>
    <name evidence="3" type="ORF">EUGRSUZ_H02155</name>
</gene>
<evidence type="ECO:0000256" key="1">
    <source>
        <dbReference type="ARBA" id="ARBA00023027"/>
    </source>
</evidence>
<dbReference type="Gene3D" id="3.40.50.10140">
    <property type="entry name" value="Toll/interleukin-1 receptor homology (TIR) domain"/>
    <property type="match status" value="1"/>
</dbReference>
<dbReference type="EMBL" id="KK198760">
    <property type="protein sequence ID" value="KCW59429.1"/>
    <property type="molecule type" value="Genomic_DNA"/>
</dbReference>
<accession>A0A059B0B5</accession>
<dbReference type="InParanoid" id="A0A059B0B5"/>
<dbReference type="PANTHER" id="PTHR32009">
    <property type="entry name" value="TMV RESISTANCE PROTEIN N-LIKE"/>
    <property type="match status" value="1"/>
</dbReference>
<feature type="domain" description="TIR" evidence="2">
    <location>
        <begin position="13"/>
        <end position="176"/>
    </location>
</feature>
<dbReference type="PANTHER" id="PTHR32009:SF138">
    <property type="entry name" value="DISEASE RESISTANCE PROTEIN (TIR-NBS-LRR CLASS)"/>
    <property type="match status" value="1"/>
</dbReference>
<dbReference type="FunFam" id="3.40.50.10140:FF:000007">
    <property type="entry name" value="Disease resistance protein (TIR-NBS-LRR class)"/>
    <property type="match status" value="1"/>
</dbReference>
<name>A0A059B0B5_EUCGR</name>
<dbReference type="OMA" id="TSHGNND"/>
<dbReference type="GO" id="GO:0007165">
    <property type="term" value="P:signal transduction"/>
    <property type="evidence" value="ECO:0000318"/>
    <property type="project" value="GO_Central"/>
</dbReference>
<dbReference type="Pfam" id="PF01582">
    <property type="entry name" value="TIR"/>
    <property type="match status" value="1"/>
</dbReference>
<dbReference type="STRING" id="71139.A0A059B0B5"/>
<dbReference type="InterPro" id="IPR035897">
    <property type="entry name" value="Toll_tir_struct_dom_sf"/>
</dbReference>
<organism evidence="3">
    <name type="scientific">Eucalyptus grandis</name>
    <name type="common">Flooded gum</name>
    <dbReference type="NCBI Taxonomy" id="71139"/>
    <lineage>
        <taxon>Eukaryota</taxon>
        <taxon>Viridiplantae</taxon>
        <taxon>Streptophyta</taxon>
        <taxon>Embryophyta</taxon>
        <taxon>Tracheophyta</taxon>
        <taxon>Spermatophyta</taxon>
        <taxon>Magnoliopsida</taxon>
        <taxon>eudicotyledons</taxon>
        <taxon>Gunneridae</taxon>
        <taxon>Pentapetalae</taxon>
        <taxon>rosids</taxon>
        <taxon>malvids</taxon>
        <taxon>Myrtales</taxon>
        <taxon>Myrtaceae</taxon>
        <taxon>Myrtoideae</taxon>
        <taxon>Eucalypteae</taxon>
        <taxon>Eucalyptus</taxon>
    </lineage>
</organism>
<dbReference type="FunCoup" id="A0A059B0B5">
    <property type="interactions" value="90"/>
</dbReference>
<keyword evidence="1" id="KW-0520">NAD</keyword>
<dbReference type="Gramene" id="KCW59429">
    <property type="protein sequence ID" value="KCW59429"/>
    <property type="gene ID" value="EUGRSUZ_H02155"/>
</dbReference>
<reference evidence="3" key="1">
    <citation type="submission" date="2013-07" db="EMBL/GenBank/DDBJ databases">
        <title>The genome of Eucalyptus grandis.</title>
        <authorList>
            <person name="Schmutz J."/>
            <person name="Hayes R."/>
            <person name="Myburg A."/>
            <person name="Tuskan G."/>
            <person name="Grattapaglia D."/>
            <person name="Rokhsar D.S."/>
        </authorList>
    </citation>
    <scope>NUCLEOTIDE SEQUENCE</scope>
    <source>
        <tissue evidence="3">Leaf extractions</tissue>
    </source>
</reference>
<evidence type="ECO:0000259" key="2">
    <source>
        <dbReference type="PROSITE" id="PS50104"/>
    </source>
</evidence>
<sequence>MASSSSSSSKRRRSHDVFLSFRGMDVRNYFLSHLYTALVQSGINTYMDSEDLKKGEQISPALMEAIEDSQIAIVVFSKDYASSPWCLEEVAKIMECKEQRGLMVFPVFYKVEPREVRGQRQGYAEAMAEHEVKFGKDSEKVKRWKKALLDVGSLSGLHFINGYVKTLLLLQLVQFF</sequence>
<dbReference type="SMART" id="SM00255">
    <property type="entry name" value="TIR"/>
    <property type="match status" value="1"/>
</dbReference>
<dbReference type="eggNOG" id="KOG1110">
    <property type="taxonomic scope" value="Eukaryota"/>
</dbReference>